<feature type="region of interest" description="Disordered" evidence="1">
    <location>
        <begin position="388"/>
        <end position="411"/>
    </location>
</feature>
<protein>
    <submittedName>
        <fullName evidence="2">Uncharacterized protein</fullName>
    </submittedName>
</protein>
<dbReference type="EMBL" id="NHSD01000178">
    <property type="protein sequence ID" value="MBK5926861.1"/>
    <property type="molecule type" value="Genomic_DNA"/>
</dbReference>
<proteinExistence type="predicted"/>
<reference evidence="2" key="1">
    <citation type="submission" date="2017-05" db="EMBL/GenBank/DDBJ databases">
        <authorList>
            <person name="Imhoff J.F."/>
            <person name="Rahn T."/>
            <person name="Kuenzel S."/>
            <person name="Neulinger S.C."/>
        </authorList>
    </citation>
    <scope>NUCLEOTIDE SEQUENCE</scope>
    <source>
        <strain evidence="2">LMG 28126</strain>
    </source>
</reference>
<evidence type="ECO:0000256" key="1">
    <source>
        <dbReference type="SAM" id="MobiDB-lite"/>
    </source>
</evidence>
<evidence type="ECO:0000313" key="2">
    <source>
        <dbReference type="EMBL" id="MBK5926861.1"/>
    </source>
</evidence>
<evidence type="ECO:0000313" key="3">
    <source>
        <dbReference type="Proteomes" id="UP000706333"/>
    </source>
</evidence>
<reference evidence="2" key="2">
    <citation type="journal article" date="2020" name="Microorganisms">
        <title>Osmotic Adaptation and Compatible Solute Biosynthesis of Phototrophic Bacteria as Revealed from Genome Analyses.</title>
        <authorList>
            <person name="Imhoff J.F."/>
            <person name="Rahn T."/>
            <person name="Kunzel S."/>
            <person name="Keller A."/>
            <person name="Neulinger S.C."/>
        </authorList>
    </citation>
    <scope>NUCLEOTIDE SEQUENCE</scope>
    <source>
        <strain evidence="2">LMG 28126</strain>
    </source>
</reference>
<name>A0A934TK09_9RHOB</name>
<gene>
    <name evidence="2" type="ORF">CCR87_05800</name>
</gene>
<dbReference type="Proteomes" id="UP000706333">
    <property type="component" value="Unassembled WGS sequence"/>
</dbReference>
<accession>A0A934TK09</accession>
<comment type="caution">
    <text evidence="2">The sequence shown here is derived from an EMBL/GenBank/DDBJ whole genome shotgun (WGS) entry which is preliminary data.</text>
</comment>
<dbReference type="RefSeq" id="WP_201156631.1">
    <property type="nucleotide sequence ID" value="NZ_NHSD01000178.1"/>
</dbReference>
<sequence>MARPPRPWDAHWRALGGGEGPWTPFWTDHRGQELPDGAWNEARLIVGPYGGVGAFDNPLDAMLQRARHILHREEAIGRARRISGKARISRGELDARLERLRQHVEALTAEAEPLIPARRRSPDEQALWGHLKALRRALAPGRHATEHEATTRQRLATLRHEAADAHALLGAMARAAAQGIDPNARLDLLSPEELAEVRDPSAPAVVARLTQILRLGDALHAAGAEATHLLVGLPQPQADAEPVALDPAEARARAVAALLALDPTARPDLLTEADIDRALGMATPPPPTVQAPGPGPHERRRERWLAAHLLGLAVGLGVQEFRQDKPGALAAPDLLTQMKLKPRLRREFSDPTARALIDGLPDGIEGVRHLQKNARNDPLTRDAIATGKALGRQLRLRKSNPDAPPDADLST</sequence>
<keyword evidence="3" id="KW-1185">Reference proteome</keyword>
<organism evidence="2 3">
    <name type="scientific">Rhodobaculum claviforme</name>
    <dbReference type="NCBI Taxonomy" id="1549854"/>
    <lineage>
        <taxon>Bacteria</taxon>
        <taxon>Pseudomonadati</taxon>
        <taxon>Pseudomonadota</taxon>
        <taxon>Alphaproteobacteria</taxon>
        <taxon>Rhodobacterales</taxon>
        <taxon>Paracoccaceae</taxon>
        <taxon>Rhodobaculum</taxon>
    </lineage>
</organism>
<dbReference type="AlphaFoldDB" id="A0A934TK09"/>